<dbReference type="PANTHER" id="PTHR46708">
    <property type="entry name" value="TENASCIN"/>
    <property type="match status" value="1"/>
</dbReference>
<dbReference type="Gene3D" id="2.60.40.10">
    <property type="entry name" value="Immunoglobulins"/>
    <property type="match status" value="4"/>
</dbReference>
<feature type="domain" description="Fibronectin type-III" evidence="2">
    <location>
        <begin position="41"/>
        <end position="138"/>
    </location>
</feature>
<keyword evidence="1" id="KW-0677">Repeat</keyword>
<keyword evidence="4" id="KW-1185">Reference proteome</keyword>
<dbReference type="InterPro" id="IPR003961">
    <property type="entry name" value="FN3_dom"/>
</dbReference>
<dbReference type="AlphaFoldDB" id="A0AAN8X132"/>
<dbReference type="Pfam" id="PF00041">
    <property type="entry name" value="fn3"/>
    <property type="match status" value="3"/>
</dbReference>
<dbReference type="Proteomes" id="UP001381693">
    <property type="component" value="Unassembled WGS sequence"/>
</dbReference>
<name>A0AAN8X132_HALRR</name>
<feature type="domain" description="Fibronectin type-III" evidence="2">
    <location>
        <begin position="324"/>
        <end position="417"/>
    </location>
</feature>
<feature type="domain" description="Fibronectin type-III" evidence="2">
    <location>
        <begin position="141"/>
        <end position="228"/>
    </location>
</feature>
<feature type="domain" description="Fibronectin type-III" evidence="2">
    <location>
        <begin position="232"/>
        <end position="321"/>
    </location>
</feature>
<evidence type="ECO:0000259" key="2">
    <source>
        <dbReference type="PROSITE" id="PS50853"/>
    </source>
</evidence>
<dbReference type="SMART" id="SM00060">
    <property type="entry name" value="FN3"/>
    <property type="match status" value="4"/>
</dbReference>
<evidence type="ECO:0000313" key="4">
    <source>
        <dbReference type="Proteomes" id="UP001381693"/>
    </source>
</evidence>
<gene>
    <name evidence="3" type="ORF">SK128_003105</name>
</gene>
<evidence type="ECO:0000313" key="3">
    <source>
        <dbReference type="EMBL" id="KAK7070994.1"/>
    </source>
</evidence>
<dbReference type="EMBL" id="JAXCGZ010015175">
    <property type="protein sequence ID" value="KAK7070994.1"/>
    <property type="molecule type" value="Genomic_DNA"/>
</dbReference>
<accession>A0AAN8X132</accession>
<dbReference type="PROSITE" id="PS50853">
    <property type="entry name" value="FN3"/>
    <property type="match status" value="4"/>
</dbReference>
<protein>
    <recommendedName>
        <fullName evidence="2">Fibronectin type-III domain-containing protein</fullName>
    </recommendedName>
</protein>
<sequence>MTGLEACAAYEIEVTSVAPSGQPSTDSLTFMINTDEVLPGAPKNLIAILTTDDEVTLTWEDADHATCIDQYTVLYEETDKPRVLSAKISDHPSALYDHMVTVKPLDPCTNYTFKVAAVSKSGLIGPWAERQSATLEGDPGPVLAMALTTITTDSMLVTWEPPTKCVDHFYVCHYDEFEVIENCQDIYDTQVSLASLMACTDYYVSVSVVTPSGIVSNRTWRSAETLELAPGEPLNLQIIDVTSSSIDVHYDPPDSNPQCAVEYDFEIIDLEMGGSSLESRLDNIFSDLNSCTDYEARVRAVSSQGLTSAWVSAQTTTLENIPSAPRNLQAPSVTSTLVDLTWFEPETHGRCAHSYNLIWDTGSTVIAPSAGESLTFQVQTTVTGLTPCTPYSFTVNAITPAGVSSSDTAMIEVTTQC</sequence>
<dbReference type="CDD" id="cd00063">
    <property type="entry name" value="FN3"/>
    <property type="match status" value="4"/>
</dbReference>
<proteinExistence type="predicted"/>
<dbReference type="PANTHER" id="PTHR46708:SF2">
    <property type="entry name" value="FIBRONECTIN TYPE-III DOMAIN-CONTAINING PROTEIN"/>
    <property type="match status" value="1"/>
</dbReference>
<evidence type="ECO:0000256" key="1">
    <source>
        <dbReference type="ARBA" id="ARBA00022737"/>
    </source>
</evidence>
<dbReference type="SUPFAM" id="SSF49265">
    <property type="entry name" value="Fibronectin type III"/>
    <property type="match status" value="2"/>
</dbReference>
<dbReference type="InterPro" id="IPR013783">
    <property type="entry name" value="Ig-like_fold"/>
</dbReference>
<dbReference type="InterPro" id="IPR036116">
    <property type="entry name" value="FN3_sf"/>
</dbReference>
<reference evidence="3 4" key="1">
    <citation type="submission" date="2023-11" db="EMBL/GenBank/DDBJ databases">
        <title>Halocaridina rubra genome assembly.</title>
        <authorList>
            <person name="Smith C."/>
        </authorList>
    </citation>
    <scope>NUCLEOTIDE SEQUENCE [LARGE SCALE GENOMIC DNA]</scope>
    <source>
        <strain evidence="3">EP-1</strain>
        <tissue evidence="3">Whole</tissue>
    </source>
</reference>
<comment type="caution">
    <text evidence="3">The sequence shown here is derived from an EMBL/GenBank/DDBJ whole genome shotgun (WGS) entry which is preliminary data.</text>
</comment>
<dbReference type="InterPro" id="IPR050991">
    <property type="entry name" value="ECM_Regulatory_Proteins"/>
</dbReference>
<organism evidence="3 4">
    <name type="scientific">Halocaridina rubra</name>
    <name type="common">Hawaiian red shrimp</name>
    <dbReference type="NCBI Taxonomy" id="373956"/>
    <lineage>
        <taxon>Eukaryota</taxon>
        <taxon>Metazoa</taxon>
        <taxon>Ecdysozoa</taxon>
        <taxon>Arthropoda</taxon>
        <taxon>Crustacea</taxon>
        <taxon>Multicrustacea</taxon>
        <taxon>Malacostraca</taxon>
        <taxon>Eumalacostraca</taxon>
        <taxon>Eucarida</taxon>
        <taxon>Decapoda</taxon>
        <taxon>Pleocyemata</taxon>
        <taxon>Caridea</taxon>
        <taxon>Atyoidea</taxon>
        <taxon>Atyidae</taxon>
        <taxon>Halocaridina</taxon>
    </lineage>
</organism>